<evidence type="ECO:0000259" key="9">
    <source>
        <dbReference type="Pfam" id="PF13515"/>
    </source>
</evidence>
<evidence type="ECO:0000256" key="2">
    <source>
        <dbReference type="ARBA" id="ARBA00022475"/>
    </source>
</evidence>
<feature type="transmembrane region" description="Helical" evidence="8">
    <location>
        <begin position="422"/>
        <end position="440"/>
    </location>
</feature>
<dbReference type="AlphaFoldDB" id="A0A7Z0D2Q4"/>
<evidence type="ECO:0000313" key="11">
    <source>
        <dbReference type="Proteomes" id="UP000539111"/>
    </source>
</evidence>
<protein>
    <recommendedName>
        <fullName evidence="9">Integral membrane bound transporter domain-containing protein</fullName>
    </recommendedName>
</protein>
<feature type="transmembrane region" description="Helical" evidence="8">
    <location>
        <begin position="496"/>
        <end position="515"/>
    </location>
</feature>
<feature type="transmembrane region" description="Helical" evidence="8">
    <location>
        <begin position="159"/>
        <end position="178"/>
    </location>
</feature>
<dbReference type="InterPro" id="IPR049453">
    <property type="entry name" value="Memb_transporter_dom"/>
</dbReference>
<keyword evidence="3 8" id="KW-0812">Transmembrane</keyword>
<dbReference type="Proteomes" id="UP000539111">
    <property type="component" value="Unassembled WGS sequence"/>
</dbReference>
<evidence type="ECO:0000256" key="4">
    <source>
        <dbReference type="ARBA" id="ARBA00022989"/>
    </source>
</evidence>
<keyword evidence="5 8" id="KW-0472">Membrane</keyword>
<comment type="subcellular location">
    <subcellularLocation>
        <location evidence="1">Cell membrane</location>
        <topology evidence="1">Multi-pass membrane protein</topology>
    </subcellularLocation>
</comment>
<dbReference type="Pfam" id="PF13515">
    <property type="entry name" value="FUSC_2"/>
    <property type="match status" value="1"/>
</dbReference>
<feature type="transmembrane region" description="Helical" evidence="8">
    <location>
        <begin position="109"/>
        <end position="125"/>
    </location>
</feature>
<keyword evidence="2" id="KW-1003">Cell membrane</keyword>
<gene>
    <name evidence="10" type="ORF">BJY26_002091</name>
</gene>
<evidence type="ECO:0000256" key="8">
    <source>
        <dbReference type="SAM" id="Phobius"/>
    </source>
</evidence>
<comment type="similarity">
    <text evidence="6">Belongs to the YccS/YhfK family.</text>
</comment>
<feature type="transmembrane region" description="Helical" evidence="8">
    <location>
        <begin position="527"/>
        <end position="546"/>
    </location>
</feature>
<feature type="domain" description="Integral membrane bound transporter" evidence="9">
    <location>
        <begin position="409"/>
        <end position="536"/>
    </location>
</feature>
<comment type="caution">
    <text evidence="10">The sequence shown here is derived from an EMBL/GenBank/DDBJ whole genome shotgun (WGS) entry which is preliminary data.</text>
</comment>
<evidence type="ECO:0000313" key="10">
    <source>
        <dbReference type="EMBL" id="NYI67785.1"/>
    </source>
</evidence>
<dbReference type="RefSeq" id="WP_179428012.1">
    <property type="nucleotide sequence ID" value="NZ_JACBZP010000001.1"/>
</dbReference>
<name>A0A7Z0D2Q4_9MICO</name>
<feature type="compositionally biased region" description="Acidic residues" evidence="7">
    <location>
        <begin position="616"/>
        <end position="629"/>
    </location>
</feature>
<sequence length="778" mass="83077">MRDSVRGWFVEYADRLTASDPGHSRIRMALSGVVGMGSALAVEFLLGVLTEAKPAGLLVSMMLGAVIAMMGTMALSGLTAGKAALTALFFPVAVGVGLTAGALVGNRSTLDLVVFVAIMFVAVFIRRFGRACFFYGFMMWMGYFFATLLHATVSALPGLLIAVTVSAAWVLLLSLTVLRINKNRALKATIRAYDAQARTVAREMVNVLESSPAEERRFEHRHGKLMSKQAGLAEAALMVEGWSEDANALPPGWSGAALRRRMLDSQHILDRAAGSAVALAGKDPTLVARARDAAEMMAQRDDVGARAAAEELAEMAGRAEAIDGDGWIPARHFALAVLGFLDLAQKALSPTDEADDDEFKPTAMLAMGNLPGSGAAFKDVPARGTRWNPAARLDMVTRQAIQVTIAAIIAIYFGRMLSDTRYYWAIIAAFVAFTGTATRAETFTKSFNRVLGTVAGLFASIWIANLTAGNVGLVIFVILASMFCGFYLIRISYAYMIFFITIMVGQMYSVLHEFSDGLLVLRLEETAIGAAAGILVSLVVVPLSATDAVRAARDAMFADLRDLLKGAARYLSPETSRPAVAETGPGTGGSAAAGSPTHPVPTEIAVAAPTASSPDGSDEDSDEESEEDSVPSTLVELDAKARALDDRFRQVALAAKPRIRPLVMGSRSLNSRRRLDLYNALAIRSRALVVGIRSKPVEHPEYAATACLSLAEVAERLMTTRPGQPMPELSKPLEDADTAILQSLPTSSGDFHGDTNVLRPLAHLHDLLSDIAVKPRNS</sequence>
<evidence type="ECO:0000256" key="3">
    <source>
        <dbReference type="ARBA" id="ARBA00022692"/>
    </source>
</evidence>
<dbReference type="PANTHER" id="PTHR30509">
    <property type="entry name" value="P-HYDROXYBENZOIC ACID EFFLUX PUMP SUBUNIT-RELATED"/>
    <property type="match status" value="1"/>
</dbReference>
<evidence type="ECO:0000256" key="7">
    <source>
        <dbReference type="SAM" id="MobiDB-lite"/>
    </source>
</evidence>
<feature type="transmembrane region" description="Helical" evidence="8">
    <location>
        <begin position="83"/>
        <end position="103"/>
    </location>
</feature>
<keyword evidence="11" id="KW-1185">Reference proteome</keyword>
<feature type="transmembrane region" description="Helical" evidence="8">
    <location>
        <begin position="55"/>
        <end position="76"/>
    </location>
</feature>
<dbReference type="GO" id="GO:0005886">
    <property type="term" value="C:plasma membrane"/>
    <property type="evidence" value="ECO:0007669"/>
    <property type="project" value="UniProtKB-SubCell"/>
</dbReference>
<dbReference type="PANTHER" id="PTHR30509:SF9">
    <property type="entry name" value="MULTIDRUG RESISTANCE PROTEIN MDTO"/>
    <property type="match status" value="1"/>
</dbReference>
<keyword evidence="4 8" id="KW-1133">Transmembrane helix</keyword>
<feature type="region of interest" description="Disordered" evidence="7">
    <location>
        <begin position="575"/>
        <end position="634"/>
    </location>
</feature>
<proteinExistence type="inferred from homology"/>
<evidence type="ECO:0000256" key="6">
    <source>
        <dbReference type="ARBA" id="ARBA00043993"/>
    </source>
</evidence>
<reference evidence="10 11" key="1">
    <citation type="submission" date="2020-07" db="EMBL/GenBank/DDBJ databases">
        <title>Sequencing the genomes of 1000 actinobacteria strains.</title>
        <authorList>
            <person name="Klenk H.-P."/>
        </authorList>
    </citation>
    <scope>NUCLEOTIDE SEQUENCE [LARGE SCALE GENOMIC DNA]</scope>
    <source>
        <strain evidence="10 11">DSM 26341</strain>
    </source>
</reference>
<evidence type="ECO:0000256" key="5">
    <source>
        <dbReference type="ARBA" id="ARBA00023136"/>
    </source>
</evidence>
<evidence type="ECO:0000256" key="1">
    <source>
        <dbReference type="ARBA" id="ARBA00004651"/>
    </source>
</evidence>
<feature type="transmembrane region" description="Helical" evidence="8">
    <location>
        <begin position="29"/>
        <end position="49"/>
    </location>
</feature>
<dbReference type="EMBL" id="JACBZP010000001">
    <property type="protein sequence ID" value="NYI67785.1"/>
    <property type="molecule type" value="Genomic_DNA"/>
</dbReference>
<accession>A0A7Z0D2Q4</accession>
<organism evidence="10 11">
    <name type="scientific">Spelaeicoccus albus</name>
    <dbReference type="NCBI Taxonomy" id="1280376"/>
    <lineage>
        <taxon>Bacteria</taxon>
        <taxon>Bacillati</taxon>
        <taxon>Actinomycetota</taxon>
        <taxon>Actinomycetes</taxon>
        <taxon>Micrococcales</taxon>
        <taxon>Brevibacteriaceae</taxon>
        <taxon>Spelaeicoccus</taxon>
    </lineage>
</organism>
<feature type="transmembrane region" description="Helical" evidence="8">
    <location>
        <begin position="132"/>
        <end position="153"/>
    </location>
</feature>